<gene>
    <name evidence="4" type="ORF">ASZ78_006723</name>
</gene>
<dbReference type="Proteomes" id="UP000198323">
    <property type="component" value="Unassembled WGS sequence"/>
</dbReference>
<comment type="similarity">
    <text evidence="1">Belongs to the Luc7 family.</text>
</comment>
<accession>A0A226MFB0</accession>
<dbReference type="EMBL" id="MCFN01001016">
    <property type="protein sequence ID" value="OXB53965.1"/>
    <property type="molecule type" value="Genomic_DNA"/>
</dbReference>
<dbReference type="GO" id="GO:0005685">
    <property type="term" value="C:U1 snRNP"/>
    <property type="evidence" value="ECO:0007669"/>
    <property type="project" value="InterPro"/>
</dbReference>
<feature type="compositionally biased region" description="Basic and acidic residues" evidence="3">
    <location>
        <begin position="316"/>
        <end position="326"/>
    </location>
</feature>
<evidence type="ECO:0000313" key="4">
    <source>
        <dbReference type="EMBL" id="OXB53965.1"/>
    </source>
</evidence>
<dbReference type="AlphaFoldDB" id="A0A226MFB0"/>
<name>A0A226MFB0_CALSU</name>
<feature type="region of interest" description="Disordered" evidence="3">
    <location>
        <begin position="354"/>
        <end position="373"/>
    </location>
</feature>
<evidence type="ECO:0000256" key="2">
    <source>
        <dbReference type="SAM" id="Coils"/>
    </source>
</evidence>
<organism evidence="4 5">
    <name type="scientific">Callipepla squamata</name>
    <name type="common">Scaled quail</name>
    <dbReference type="NCBI Taxonomy" id="9009"/>
    <lineage>
        <taxon>Eukaryota</taxon>
        <taxon>Metazoa</taxon>
        <taxon>Chordata</taxon>
        <taxon>Craniata</taxon>
        <taxon>Vertebrata</taxon>
        <taxon>Euteleostomi</taxon>
        <taxon>Archelosauria</taxon>
        <taxon>Archosauria</taxon>
        <taxon>Dinosauria</taxon>
        <taxon>Saurischia</taxon>
        <taxon>Theropoda</taxon>
        <taxon>Coelurosauria</taxon>
        <taxon>Aves</taxon>
        <taxon>Neognathae</taxon>
        <taxon>Galloanserae</taxon>
        <taxon>Galliformes</taxon>
        <taxon>Odontophoridae</taxon>
        <taxon>Callipepla</taxon>
    </lineage>
</organism>
<comment type="caution">
    <text evidence="4">The sequence shown here is derived from an EMBL/GenBank/DDBJ whole genome shotgun (WGS) entry which is preliminary data.</text>
</comment>
<feature type="region of interest" description="Disordered" evidence="3">
    <location>
        <begin position="245"/>
        <end position="296"/>
    </location>
</feature>
<keyword evidence="2" id="KW-0175">Coiled coil</keyword>
<evidence type="ECO:0000256" key="1">
    <source>
        <dbReference type="ARBA" id="ARBA00005655"/>
    </source>
</evidence>
<feature type="compositionally biased region" description="Basic and acidic residues" evidence="3">
    <location>
        <begin position="258"/>
        <end position="279"/>
    </location>
</feature>
<dbReference type="OrthoDB" id="153872at2759"/>
<protein>
    <recommendedName>
        <fullName evidence="6">LUC7-like (S. cerevisiae)</fullName>
    </recommendedName>
</protein>
<dbReference type="STRING" id="9009.A0A226MFB0"/>
<sequence length="450" mass="49776">DETRQRVKFTDDRVCKSHLLDCCPHDILAGTRMDLGECTKIHDLALRADYEIASKERDLFFELDAMDHLESFIAECDRRTELAKKRLAETQEEISAEVSAKAEKVHELNEDIGKLLAKAEQLGAEGNVDESQKILMEVEKVRAKKKEAEEEYRNSMPASSFQQQKLRVCEVCSAYLGLHDNDRRLADHFGGKLHLGFIQIREKLDQLRVILSALNILLLVLKAFSTHVKLIQNSLQNAYVSPEISDVRTPETSNAENSGRKAREEKPGSFEAEGRKGTRGENGQASDANENHVIVEPGVIDRGGLDREIEIVEDHGLGTGGEDARGQHPASGGSLAPGLEIDTDVTGAAPAATAEVTDGGPETGVRNTKRNSPSQDLEVLGCEAYCNGLLCTSDLLGIDLQERSHETERGKRRALLRGGMRAQMANLVPRDQKREKLARSELKRSVLHCK</sequence>
<feature type="coiled-coil region" evidence="2">
    <location>
        <begin position="73"/>
        <end position="151"/>
    </location>
</feature>
<dbReference type="GO" id="GO:0003729">
    <property type="term" value="F:mRNA binding"/>
    <property type="evidence" value="ECO:0007669"/>
    <property type="project" value="InterPro"/>
</dbReference>
<reference evidence="4 5" key="1">
    <citation type="submission" date="2016-07" db="EMBL/GenBank/DDBJ databases">
        <title>Disparate Historic Effective Population Sizes Predicted by Modern Levels of Genome Diversity for the Scaled Quail (Callipepla squamata) and the Northern Bobwhite (Colinus virginianus): Inferences from First and Second Generation Draft Genome Assemblies for Sympatric New World Quail.</title>
        <authorList>
            <person name="Oldeschulte D.L."/>
            <person name="Halley Y.A."/>
            <person name="Bhattarai E.K."/>
            <person name="Brashear W.A."/>
            <person name="Hill J."/>
            <person name="Metz R.P."/>
            <person name="Johnson C.D."/>
            <person name="Rollins D."/>
            <person name="Peterson M.J."/>
            <person name="Bickhart D.M."/>
            <person name="Decker J.E."/>
            <person name="Seabury C.M."/>
        </authorList>
    </citation>
    <scope>NUCLEOTIDE SEQUENCE [LARGE SCALE GENOMIC DNA]</scope>
    <source>
        <strain evidence="4 5">Texas</strain>
        <tissue evidence="4">Leg muscle</tissue>
    </source>
</reference>
<feature type="region of interest" description="Disordered" evidence="3">
    <location>
        <begin position="316"/>
        <end position="337"/>
    </location>
</feature>
<evidence type="ECO:0008006" key="6">
    <source>
        <dbReference type="Google" id="ProtNLM"/>
    </source>
</evidence>
<dbReference type="InterPro" id="IPR004882">
    <property type="entry name" value="Luc7-rel"/>
</dbReference>
<feature type="non-terminal residue" evidence="4">
    <location>
        <position position="1"/>
    </location>
</feature>
<dbReference type="GO" id="GO:0006376">
    <property type="term" value="P:mRNA splice site recognition"/>
    <property type="evidence" value="ECO:0007669"/>
    <property type="project" value="InterPro"/>
</dbReference>
<keyword evidence="5" id="KW-1185">Reference proteome</keyword>
<dbReference type="Pfam" id="PF03194">
    <property type="entry name" value="LUC7"/>
    <property type="match status" value="1"/>
</dbReference>
<dbReference type="PANTHER" id="PTHR12375">
    <property type="entry name" value="RNA-BINDING PROTEIN LUC7-RELATED"/>
    <property type="match status" value="1"/>
</dbReference>
<evidence type="ECO:0000256" key="3">
    <source>
        <dbReference type="SAM" id="MobiDB-lite"/>
    </source>
</evidence>
<evidence type="ECO:0000313" key="5">
    <source>
        <dbReference type="Proteomes" id="UP000198323"/>
    </source>
</evidence>
<proteinExistence type="inferred from homology"/>